<keyword evidence="6" id="KW-0067">ATP-binding</keyword>
<keyword evidence="3" id="KW-0547">Nucleotide-binding</keyword>
<dbReference type="GO" id="GO:0043138">
    <property type="term" value="F:3'-5' DNA helicase activity"/>
    <property type="evidence" value="ECO:0007669"/>
    <property type="project" value="UniProtKB-EC"/>
</dbReference>
<reference evidence="15 16" key="1">
    <citation type="submission" date="2013-11" db="EMBL/GenBank/DDBJ databases">
        <title>Single cell genomics of uncultured Tannerella BU063 (oral taxon 286).</title>
        <authorList>
            <person name="Beall C.J."/>
            <person name="Campbell A.G."/>
            <person name="Griffen A.L."/>
            <person name="Podar M."/>
            <person name="Leys E.J."/>
        </authorList>
    </citation>
    <scope>NUCLEOTIDE SEQUENCE [LARGE SCALE GENOMIC DNA]</scope>
    <source>
        <strain evidence="15">Cell 2</strain>
    </source>
</reference>
<evidence type="ECO:0000256" key="8">
    <source>
        <dbReference type="ARBA" id="ARBA00023235"/>
    </source>
</evidence>
<evidence type="ECO:0000256" key="1">
    <source>
        <dbReference type="ARBA" id="ARBA00005446"/>
    </source>
</evidence>
<accession>W2C3K0</accession>
<dbReference type="GO" id="GO:0016787">
    <property type="term" value="F:hydrolase activity"/>
    <property type="evidence" value="ECO:0007669"/>
    <property type="project" value="UniProtKB-KW"/>
</dbReference>
<dbReference type="GO" id="GO:0003677">
    <property type="term" value="F:DNA binding"/>
    <property type="evidence" value="ECO:0007669"/>
    <property type="project" value="UniProtKB-KW"/>
</dbReference>
<evidence type="ECO:0000313" key="15">
    <source>
        <dbReference type="EMBL" id="ETK01052.1"/>
    </source>
</evidence>
<dbReference type="PROSITE" id="PS51192">
    <property type="entry name" value="HELICASE_ATP_BIND_1"/>
    <property type="match status" value="1"/>
</dbReference>
<proteinExistence type="inferred from homology"/>
<dbReference type="GO" id="GO:0046872">
    <property type="term" value="F:metal ion binding"/>
    <property type="evidence" value="ECO:0007669"/>
    <property type="project" value="UniProtKB-KW"/>
</dbReference>
<evidence type="ECO:0000256" key="5">
    <source>
        <dbReference type="ARBA" id="ARBA00022806"/>
    </source>
</evidence>
<dbReference type="GO" id="GO:0009378">
    <property type="term" value="F:four-way junction helicase activity"/>
    <property type="evidence" value="ECO:0007669"/>
    <property type="project" value="TreeGrafter"/>
</dbReference>
<dbReference type="Pfam" id="PF00270">
    <property type="entry name" value="DEAD"/>
    <property type="match status" value="1"/>
</dbReference>
<dbReference type="SMART" id="SM00487">
    <property type="entry name" value="DEXDc"/>
    <property type="match status" value="1"/>
</dbReference>
<dbReference type="GO" id="GO:0006310">
    <property type="term" value="P:DNA recombination"/>
    <property type="evidence" value="ECO:0007669"/>
    <property type="project" value="InterPro"/>
</dbReference>
<evidence type="ECO:0000313" key="16">
    <source>
        <dbReference type="Proteomes" id="UP000018837"/>
    </source>
</evidence>
<dbReference type="InterPro" id="IPR032284">
    <property type="entry name" value="RecQ_Zn-bd"/>
</dbReference>
<protein>
    <recommendedName>
        <fullName evidence="11">ATP-dependent DNA helicase RecQ</fullName>
        <ecNumber evidence="10">5.6.2.4</ecNumber>
    </recommendedName>
    <alternativeName>
        <fullName evidence="12">DNA 3'-5' helicase RecQ</fullName>
    </alternativeName>
</protein>
<dbReference type="AlphaFoldDB" id="W2C3K0"/>
<dbReference type="InterPro" id="IPR011545">
    <property type="entry name" value="DEAD/DEAH_box_helicase_dom"/>
</dbReference>
<evidence type="ECO:0000256" key="10">
    <source>
        <dbReference type="ARBA" id="ARBA00034808"/>
    </source>
</evidence>
<dbReference type="SMART" id="SM00490">
    <property type="entry name" value="HELICc"/>
    <property type="match status" value="1"/>
</dbReference>
<dbReference type="GO" id="GO:0043590">
    <property type="term" value="C:bacterial nucleoid"/>
    <property type="evidence" value="ECO:0007669"/>
    <property type="project" value="TreeGrafter"/>
</dbReference>
<feature type="domain" description="Helicase C-terminal" evidence="14">
    <location>
        <begin position="215"/>
        <end position="364"/>
    </location>
</feature>
<dbReference type="Proteomes" id="UP000018837">
    <property type="component" value="Unassembled WGS sequence"/>
</dbReference>
<keyword evidence="5 15" id="KW-0347">Helicase</keyword>
<dbReference type="GO" id="GO:0006281">
    <property type="term" value="P:DNA repair"/>
    <property type="evidence" value="ECO:0007669"/>
    <property type="project" value="TreeGrafter"/>
</dbReference>
<dbReference type="InterPro" id="IPR001650">
    <property type="entry name" value="Helicase_C-like"/>
</dbReference>
<dbReference type="GO" id="GO:0005737">
    <property type="term" value="C:cytoplasm"/>
    <property type="evidence" value="ECO:0007669"/>
    <property type="project" value="TreeGrafter"/>
</dbReference>
<evidence type="ECO:0000256" key="7">
    <source>
        <dbReference type="ARBA" id="ARBA00023125"/>
    </source>
</evidence>
<keyword evidence="8" id="KW-0413">Isomerase</keyword>
<keyword evidence="7" id="KW-0238">DNA-binding</keyword>
<evidence type="ECO:0000256" key="4">
    <source>
        <dbReference type="ARBA" id="ARBA00022801"/>
    </source>
</evidence>
<dbReference type="PANTHER" id="PTHR13710:SF105">
    <property type="entry name" value="ATP-DEPENDENT DNA HELICASE Q1"/>
    <property type="match status" value="1"/>
</dbReference>
<dbReference type="FunFam" id="3.40.50.300:FF:001389">
    <property type="entry name" value="ATP-dependent DNA helicase RecQ"/>
    <property type="match status" value="1"/>
</dbReference>
<dbReference type="PATRIC" id="fig|1411148.3.peg.2016"/>
<dbReference type="InterPro" id="IPR027417">
    <property type="entry name" value="P-loop_NTPase"/>
</dbReference>
<dbReference type="NCBIfam" id="TIGR00614">
    <property type="entry name" value="recQ_fam"/>
    <property type="match status" value="1"/>
</dbReference>
<evidence type="ECO:0000256" key="3">
    <source>
        <dbReference type="ARBA" id="ARBA00022741"/>
    </source>
</evidence>
<dbReference type="EMBL" id="AYUF01000492">
    <property type="protein sequence ID" value="ETK01052.1"/>
    <property type="molecule type" value="Genomic_DNA"/>
</dbReference>
<comment type="caution">
    <text evidence="15">The sequence shown here is derived from an EMBL/GenBank/DDBJ whole genome shotgun (WGS) entry which is preliminary data.</text>
</comment>
<evidence type="ECO:0000259" key="13">
    <source>
        <dbReference type="PROSITE" id="PS51192"/>
    </source>
</evidence>
<evidence type="ECO:0000256" key="6">
    <source>
        <dbReference type="ARBA" id="ARBA00022840"/>
    </source>
</evidence>
<evidence type="ECO:0000256" key="2">
    <source>
        <dbReference type="ARBA" id="ARBA00022723"/>
    </source>
</evidence>
<dbReference type="GO" id="GO:0005524">
    <property type="term" value="F:ATP binding"/>
    <property type="evidence" value="ECO:0007669"/>
    <property type="project" value="UniProtKB-KW"/>
</dbReference>
<dbReference type="PANTHER" id="PTHR13710">
    <property type="entry name" value="DNA HELICASE RECQ FAMILY MEMBER"/>
    <property type="match status" value="1"/>
</dbReference>
<organism evidence="15 16">
    <name type="scientific">Tannerella sp. oral taxon BU063 isolate Cell 2</name>
    <dbReference type="NCBI Taxonomy" id="1411148"/>
    <lineage>
        <taxon>Bacteria</taxon>
        <taxon>Pseudomonadati</taxon>
        <taxon>Bacteroidota</taxon>
        <taxon>Bacteroidia</taxon>
        <taxon>Bacteroidales</taxon>
        <taxon>Tannerellaceae</taxon>
        <taxon>Tannerella</taxon>
    </lineage>
</organism>
<evidence type="ECO:0000256" key="9">
    <source>
        <dbReference type="ARBA" id="ARBA00034617"/>
    </source>
</evidence>
<sequence length="638" mass="73561">MDRYHEILKKYWGYDAFRPLQEDIIRSVGAGRDTLALMPTGGGKSLTFQVPTLAMDGLCLVVTPLIALMKDQVDNLRRRGIKATAVYMGMTTTEIDTQLDNCIFGDYKFLYLSPERLTTERFLAKLRAMHVCLLAVDECHCISQWGYDFRPSYLRIADIREALPKDVPVLALTATATPQTVDDVQEKLRFRAPNVLRKSFARPNLTYLVRRCDDKLSQLIRILQRTHGSAVVYVRSRQRTAEIASALHAEGITATFFHAGLSREKKSERQRAWMDGQLRIMVATNAFGMGIDKPDVRLVVHIDIPSSLEEYFQEAGRAGRDGEPAYAIALCDPRDAQRLRRRISNEYPDRELILRVYDALGSHLGVASGYGLFTRHSFSLEAFCTIYRFSYIHAYYALKILELSGYLLYEEEPENASRVRILVTREDLYDLAHNTPHTDIVLRELLRSYSGLFADYAFIDEDLLATRGQLTRAEVCETLIQLSRAHIISYIPRRDTPRITFTRSREEPRHVRIPRSAYEERLERSQDRIKHVIEYITDDRHCRSRLLLRYFGEIHTADCRRCDVCNHHTRSGLVQWELNAVRDTLATLLRDRAPQSIHAIVSRLPFDHEKNHEALHYLLANDARFHLTDGLVSFHEED</sequence>
<dbReference type="GO" id="GO:0030894">
    <property type="term" value="C:replisome"/>
    <property type="evidence" value="ECO:0007669"/>
    <property type="project" value="TreeGrafter"/>
</dbReference>
<dbReference type="Pfam" id="PF00271">
    <property type="entry name" value="Helicase_C"/>
    <property type="match status" value="1"/>
</dbReference>
<comment type="similarity">
    <text evidence="1">Belongs to the helicase family. RecQ subfamily.</text>
</comment>
<evidence type="ECO:0000256" key="12">
    <source>
        <dbReference type="ARBA" id="ARBA00044550"/>
    </source>
</evidence>
<dbReference type="Gene3D" id="3.40.50.300">
    <property type="entry name" value="P-loop containing nucleotide triphosphate hydrolases"/>
    <property type="match status" value="2"/>
</dbReference>
<feature type="domain" description="Helicase ATP-binding" evidence="13">
    <location>
        <begin position="25"/>
        <end position="194"/>
    </location>
</feature>
<keyword evidence="4" id="KW-0378">Hydrolase</keyword>
<dbReference type="SUPFAM" id="SSF52540">
    <property type="entry name" value="P-loop containing nucleoside triphosphate hydrolases"/>
    <property type="match status" value="1"/>
</dbReference>
<comment type="catalytic activity">
    <reaction evidence="9">
        <text>Couples ATP hydrolysis with the unwinding of duplex DNA by translocating in the 3'-5' direction.</text>
        <dbReference type="EC" id="5.6.2.4"/>
    </reaction>
</comment>
<dbReference type="Gene3D" id="1.10.10.10">
    <property type="entry name" value="Winged helix-like DNA-binding domain superfamily/Winged helix DNA-binding domain"/>
    <property type="match status" value="1"/>
</dbReference>
<dbReference type="EC" id="5.6.2.4" evidence="10"/>
<dbReference type="PROSITE" id="PS51194">
    <property type="entry name" value="HELICASE_CTER"/>
    <property type="match status" value="1"/>
</dbReference>
<dbReference type="InterPro" id="IPR036388">
    <property type="entry name" value="WH-like_DNA-bd_sf"/>
</dbReference>
<evidence type="ECO:0000259" key="14">
    <source>
        <dbReference type="PROSITE" id="PS51194"/>
    </source>
</evidence>
<keyword evidence="2" id="KW-0479">Metal-binding</keyword>
<evidence type="ECO:0000256" key="11">
    <source>
        <dbReference type="ARBA" id="ARBA00044535"/>
    </source>
</evidence>
<dbReference type="InterPro" id="IPR004589">
    <property type="entry name" value="DNA_helicase_ATP-dep_RecQ"/>
</dbReference>
<dbReference type="CDD" id="cd17920">
    <property type="entry name" value="DEXHc_RecQ"/>
    <property type="match status" value="1"/>
</dbReference>
<gene>
    <name evidence="15" type="ORF">N425_12195</name>
</gene>
<dbReference type="Pfam" id="PF16124">
    <property type="entry name" value="RecQ_Zn_bind"/>
    <property type="match status" value="1"/>
</dbReference>
<dbReference type="InterPro" id="IPR014001">
    <property type="entry name" value="Helicase_ATP-bd"/>
</dbReference>
<name>W2C3K0_9BACT</name>